<dbReference type="InterPro" id="IPR005654">
    <property type="entry name" value="ATPase_AFG1-like"/>
</dbReference>
<dbReference type="AlphaFoldDB" id="A0A364P3Q8"/>
<dbReference type="Pfam" id="PF03969">
    <property type="entry name" value="AFG1_ATPase"/>
    <property type="match status" value="1"/>
</dbReference>
<comment type="caution">
    <text evidence="3">The sequence shown here is derived from an EMBL/GenBank/DDBJ whole genome shotgun (WGS) entry which is preliminary data.</text>
</comment>
<proteinExistence type="predicted"/>
<dbReference type="EMBL" id="PGTO01000001">
    <property type="protein sequence ID" value="RAU23931.1"/>
    <property type="molecule type" value="Genomic_DNA"/>
</dbReference>
<keyword evidence="3" id="KW-0131">Cell cycle</keyword>
<name>A0A364P3Q8_9PROT</name>
<keyword evidence="2" id="KW-0067">ATP-binding</keyword>
<dbReference type="GO" id="GO:0051301">
    <property type="term" value="P:cell division"/>
    <property type="evidence" value="ECO:0007669"/>
    <property type="project" value="UniProtKB-KW"/>
</dbReference>
<dbReference type="Proteomes" id="UP000251075">
    <property type="component" value="Unassembled WGS sequence"/>
</dbReference>
<gene>
    <name evidence="3" type="ORF">CU669_02340</name>
</gene>
<dbReference type="NCBIfam" id="NF040713">
    <property type="entry name" value="ZapE"/>
    <property type="match status" value="1"/>
</dbReference>
<evidence type="ECO:0000313" key="3">
    <source>
        <dbReference type="EMBL" id="RAU23931.1"/>
    </source>
</evidence>
<dbReference type="GO" id="GO:0016887">
    <property type="term" value="F:ATP hydrolysis activity"/>
    <property type="evidence" value="ECO:0007669"/>
    <property type="project" value="InterPro"/>
</dbReference>
<dbReference type="SUPFAM" id="SSF52540">
    <property type="entry name" value="P-loop containing nucleoside triphosphate hydrolases"/>
    <property type="match status" value="1"/>
</dbReference>
<keyword evidence="3" id="KW-0132">Cell division</keyword>
<keyword evidence="1" id="KW-0547">Nucleotide-binding</keyword>
<evidence type="ECO:0000256" key="1">
    <source>
        <dbReference type="ARBA" id="ARBA00022741"/>
    </source>
</evidence>
<reference evidence="3 4" key="1">
    <citation type="submission" date="2017-11" db="EMBL/GenBank/DDBJ databases">
        <title>Draft genome sequence of magnetotactic bacterium Magnetospirillum kuznetsovii LBB-42.</title>
        <authorList>
            <person name="Grouzdev D.S."/>
            <person name="Rysina M.S."/>
            <person name="Baslerov R.V."/>
            <person name="Koziaeva V."/>
        </authorList>
    </citation>
    <scope>NUCLEOTIDE SEQUENCE [LARGE SCALE GENOMIC DNA]</scope>
    <source>
        <strain evidence="3 4">LBB-42</strain>
    </source>
</reference>
<protein>
    <submittedName>
        <fullName evidence="3">Cell division protein ZapE</fullName>
    </submittedName>
</protein>
<dbReference type="InterPro" id="IPR027417">
    <property type="entry name" value="P-loop_NTPase"/>
</dbReference>
<accession>A0A364P3Q8</accession>
<dbReference type="RefSeq" id="WP_112142164.1">
    <property type="nucleotide sequence ID" value="NZ_PGTO01000001.1"/>
</dbReference>
<dbReference type="OrthoDB" id="9774491at2"/>
<sequence>MGEGPLFAYRAKLEAGEVKPDPAQELAVEKLQSLHHALAKYRPSLGEAGWLARFGLKKAAPGSTWTWHGGDGEQETPKHGLYIFGEVGRGKSMLMDLFFHATTITGKKRVHFHEFMRDLHANIHKWRQNPTPGESDPIPKLARAISSQAWLLCLDELQITDIADAMIVGRLFQCLLDDGVVVVITSNRPPGDLYKDGLQRDRFIPFIRLIEAKLDVLELNSERDYRLGRKRGLQVYHAPLSDAAESALELAFARLTEGAHAMPHSFEVNGRQFKVPLAAVGVARFSFQQLCGAALGPSDYLALAERYHTLVLSDIPLLSPANKDEARRFVTLIDALYERKVTLVCSAAAPAEVLYPEGVGAFEFQRTVSRLMEMQAEDYVLREHVE</sequence>
<dbReference type="GO" id="GO:0005524">
    <property type="term" value="F:ATP binding"/>
    <property type="evidence" value="ECO:0007669"/>
    <property type="project" value="UniProtKB-KW"/>
</dbReference>
<dbReference type="PANTHER" id="PTHR12169:SF6">
    <property type="entry name" value="AFG1-LIKE ATPASE"/>
    <property type="match status" value="1"/>
</dbReference>
<dbReference type="PANTHER" id="PTHR12169">
    <property type="entry name" value="ATPASE N2B"/>
    <property type="match status" value="1"/>
</dbReference>
<keyword evidence="4" id="KW-1185">Reference proteome</keyword>
<organism evidence="3 4">
    <name type="scientific">Paramagnetospirillum kuznetsovii</name>
    <dbReference type="NCBI Taxonomy" id="2053833"/>
    <lineage>
        <taxon>Bacteria</taxon>
        <taxon>Pseudomonadati</taxon>
        <taxon>Pseudomonadota</taxon>
        <taxon>Alphaproteobacteria</taxon>
        <taxon>Rhodospirillales</taxon>
        <taxon>Magnetospirillaceae</taxon>
        <taxon>Paramagnetospirillum</taxon>
    </lineage>
</organism>
<dbReference type="GO" id="GO:0005737">
    <property type="term" value="C:cytoplasm"/>
    <property type="evidence" value="ECO:0007669"/>
    <property type="project" value="TreeGrafter"/>
</dbReference>
<evidence type="ECO:0000313" key="4">
    <source>
        <dbReference type="Proteomes" id="UP000251075"/>
    </source>
</evidence>
<dbReference type="Gene3D" id="3.40.50.300">
    <property type="entry name" value="P-loop containing nucleotide triphosphate hydrolases"/>
    <property type="match status" value="1"/>
</dbReference>
<evidence type="ECO:0000256" key="2">
    <source>
        <dbReference type="ARBA" id="ARBA00022840"/>
    </source>
</evidence>